<dbReference type="EMBL" id="SDAM02003290">
    <property type="protein sequence ID" value="KAH6820751.1"/>
    <property type="molecule type" value="Genomic_DNA"/>
</dbReference>
<dbReference type="Proteomes" id="UP001190926">
    <property type="component" value="Unassembled WGS sequence"/>
</dbReference>
<organism evidence="2 3">
    <name type="scientific">Perilla frutescens var. hirtella</name>
    <name type="common">Perilla citriodora</name>
    <name type="synonym">Perilla setoyensis</name>
    <dbReference type="NCBI Taxonomy" id="608512"/>
    <lineage>
        <taxon>Eukaryota</taxon>
        <taxon>Viridiplantae</taxon>
        <taxon>Streptophyta</taxon>
        <taxon>Embryophyta</taxon>
        <taxon>Tracheophyta</taxon>
        <taxon>Spermatophyta</taxon>
        <taxon>Magnoliopsida</taxon>
        <taxon>eudicotyledons</taxon>
        <taxon>Gunneridae</taxon>
        <taxon>Pentapetalae</taxon>
        <taxon>asterids</taxon>
        <taxon>lamiids</taxon>
        <taxon>Lamiales</taxon>
        <taxon>Lamiaceae</taxon>
        <taxon>Nepetoideae</taxon>
        <taxon>Elsholtzieae</taxon>
        <taxon>Perilla</taxon>
    </lineage>
</organism>
<dbReference type="PANTHER" id="PTHR37708:SF2">
    <property type="entry name" value="HOMEOBOX HOX-B3-LIKE PROTEIN"/>
    <property type="match status" value="1"/>
</dbReference>
<feature type="region of interest" description="Disordered" evidence="1">
    <location>
        <begin position="207"/>
        <end position="228"/>
    </location>
</feature>
<evidence type="ECO:0000256" key="1">
    <source>
        <dbReference type="SAM" id="MobiDB-lite"/>
    </source>
</evidence>
<keyword evidence="3" id="KW-1185">Reference proteome</keyword>
<evidence type="ECO:0000313" key="3">
    <source>
        <dbReference type="Proteomes" id="UP001190926"/>
    </source>
</evidence>
<sequence length="228" mass="24911">MEEINESLLPQNHTLHSLHAALDPKSLILSQFSDSGKPQLLQLTTESFIMERGPRFKEYSDLRERKLRMKNSMDRRSPEKEPVEKIQNRSVLTPPKKQVKFSSNFSTPPKKPKAPSALAQSVPDFSSALRKENRKPPPLPPVAERSLTPPAALSKSGSMYGKVGAGSKSANSAEKRCGGLMARKSYASMEELKGLAAAAAARNVINGENRGGRSSRGVAKTVLGSRQF</sequence>
<accession>A0AAD4NZI8</accession>
<feature type="region of interest" description="Disordered" evidence="1">
    <location>
        <begin position="68"/>
        <end position="173"/>
    </location>
</feature>
<gene>
    <name evidence="2" type="ORF">C2S53_017504</name>
</gene>
<evidence type="ECO:0000313" key="2">
    <source>
        <dbReference type="EMBL" id="KAH6820751.1"/>
    </source>
</evidence>
<name>A0AAD4NZI8_PERFH</name>
<comment type="caution">
    <text evidence="2">The sequence shown here is derived from an EMBL/GenBank/DDBJ whole genome shotgun (WGS) entry which is preliminary data.</text>
</comment>
<feature type="compositionally biased region" description="Basic and acidic residues" evidence="1">
    <location>
        <begin position="71"/>
        <end position="87"/>
    </location>
</feature>
<proteinExistence type="predicted"/>
<dbReference type="PANTHER" id="PTHR37708">
    <property type="entry name" value="HOMEOBOX HOX-B3-LIKE PROTEIN"/>
    <property type="match status" value="1"/>
</dbReference>
<reference evidence="2 3" key="1">
    <citation type="journal article" date="2021" name="Nat. Commun.">
        <title>Incipient diploidization of the medicinal plant Perilla within 10,000 years.</title>
        <authorList>
            <person name="Zhang Y."/>
            <person name="Shen Q."/>
            <person name="Leng L."/>
            <person name="Zhang D."/>
            <person name="Chen S."/>
            <person name="Shi Y."/>
            <person name="Ning Z."/>
            <person name="Chen S."/>
        </authorList>
    </citation>
    <scope>NUCLEOTIDE SEQUENCE [LARGE SCALE GENOMIC DNA]</scope>
    <source>
        <strain evidence="3">cv. PC099</strain>
    </source>
</reference>
<dbReference type="AlphaFoldDB" id="A0AAD4NZI8"/>
<protein>
    <submittedName>
        <fullName evidence="2">Uncharacterized protein</fullName>
    </submittedName>
</protein>